<protein>
    <submittedName>
        <fullName evidence="6">Myo-inositol-1(Or 4)-monophosphatase</fullName>
    </submittedName>
</protein>
<name>A0A2T0WBI4_9LACT</name>
<feature type="binding site" evidence="5">
    <location>
        <position position="68"/>
    </location>
    <ligand>
        <name>Mg(2+)</name>
        <dbReference type="ChEBI" id="CHEBI:18420"/>
        <label>1</label>
        <note>catalytic</note>
    </ligand>
</feature>
<dbReference type="PRINTS" id="PR00377">
    <property type="entry name" value="IMPHPHTASES"/>
</dbReference>
<keyword evidence="4 5" id="KW-0460">Magnesium</keyword>
<evidence type="ECO:0000256" key="1">
    <source>
        <dbReference type="ARBA" id="ARBA00001946"/>
    </source>
</evidence>
<comment type="caution">
    <text evidence="6">The sequence shown here is derived from an EMBL/GenBank/DDBJ whole genome shotgun (WGS) entry which is preliminary data.</text>
</comment>
<dbReference type="SUPFAM" id="SSF56655">
    <property type="entry name" value="Carbohydrate phosphatase"/>
    <property type="match status" value="1"/>
</dbReference>
<evidence type="ECO:0000256" key="5">
    <source>
        <dbReference type="PIRSR" id="PIRSR600760-2"/>
    </source>
</evidence>
<evidence type="ECO:0000256" key="3">
    <source>
        <dbReference type="ARBA" id="ARBA00022801"/>
    </source>
</evidence>
<keyword evidence="7" id="KW-1185">Reference proteome</keyword>
<gene>
    <name evidence="6" type="ORF">CLV38_10267</name>
</gene>
<reference evidence="6 7" key="1">
    <citation type="submission" date="2018-03" db="EMBL/GenBank/DDBJ databases">
        <title>Genomic Encyclopedia of Archaeal and Bacterial Type Strains, Phase II (KMG-II): from individual species to whole genera.</title>
        <authorList>
            <person name="Goeker M."/>
        </authorList>
    </citation>
    <scope>NUCLEOTIDE SEQUENCE [LARGE SCALE GENOMIC DNA]</scope>
    <source>
        <strain evidence="6 7">DSM 13175</strain>
    </source>
</reference>
<organism evidence="6 7">
    <name type="scientific">Alkalibacterium olivapovliticus</name>
    <dbReference type="NCBI Taxonomy" id="99907"/>
    <lineage>
        <taxon>Bacteria</taxon>
        <taxon>Bacillati</taxon>
        <taxon>Bacillota</taxon>
        <taxon>Bacilli</taxon>
        <taxon>Lactobacillales</taxon>
        <taxon>Carnobacteriaceae</taxon>
        <taxon>Alkalibacterium</taxon>
    </lineage>
</organism>
<keyword evidence="3" id="KW-0378">Hydrolase</keyword>
<dbReference type="GO" id="GO:0046872">
    <property type="term" value="F:metal ion binding"/>
    <property type="evidence" value="ECO:0007669"/>
    <property type="project" value="UniProtKB-KW"/>
</dbReference>
<proteinExistence type="predicted"/>
<dbReference type="Gene3D" id="3.40.190.80">
    <property type="match status" value="1"/>
</dbReference>
<feature type="binding site" evidence="5">
    <location>
        <position position="210"/>
    </location>
    <ligand>
        <name>Mg(2+)</name>
        <dbReference type="ChEBI" id="CHEBI:18420"/>
        <label>1</label>
        <note>catalytic</note>
    </ligand>
</feature>
<dbReference type="InterPro" id="IPR000760">
    <property type="entry name" value="Inositol_monophosphatase-like"/>
</dbReference>
<dbReference type="GO" id="GO:0007165">
    <property type="term" value="P:signal transduction"/>
    <property type="evidence" value="ECO:0007669"/>
    <property type="project" value="TreeGrafter"/>
</dbReference>
<dbReference type="Pfam" id="PF00459">
    <property type="entry name" value="Inositol_P"/>
    <property type="match status" value="1"/>
</dbReference>
<evidence type="ECO:0000313" key="7">
    <source>
        <dbReference type="Proteomes" id="UP000238205"/>
    </source>
</evidence>
<dbReference type="GO" id="GO:0008934">
    <property type="term" value="F:inositol monophosphate 1-phosphatase activity"/>
    <property type="evidence" value="ECO:0007669"/>
    <property type="project" value="TreeGrafter"/>
</dbReference>
<evidence type="ECO:0000256" key="2">
    <source>
        <dbReference type="ARBA" id="ARBA00022723"/>
    </source>
</evidence>
<dbReference type="AlphaFoldDB" id="A0A2T0WBI4"/>
<dbReference type="Proteomes" id="UP000238205">
    <property type="component" value="Unassembled WGS sequence"/>
</dbReference>
<dbReference type="RefSeq" id="WP_106190502.1">
    <property type="nucleotide sequence ID" value="NZ_PVTO01000002.1"/>
</dbReference>
<comment type="cofactor">
    <cofactor evidence="1 5">
        <name>Mg(2+)</name>
        <dbReference type="ChEBI" id="CHEBI:18420"/>
    </cofactor>
</comment>
<feature type="binding site" evidence="5">
    <location>
        <position position="88"/>
    </location>
    <ligand>
        <name>Mg(2+)</name>
        <dbReference type="ChEBI" id="CHEBI:18420"/>
        <label>1</label>
        <note>catalytic</note>
    </ligand>
</feature>
<dbReference type="PANTHER" id="PTHR20854:SF4">
    <property type="entry name" value="INOSITOL-1-MONOPHOSPHATASE-RELATED"/>
    <property type="match status" value="1"/>
</dbReference>
<dbReference type="EMBL" id="PVTO01000002">
    <property type="protein sequence ID" value="PRY83884.1"/>
    <property type="molecule type" value="Genomic_DNA"/>
</dbReference>
<feature type="binding site" evidence="5">
    <location>
        <position position="89"/>
    </location>
    <ligand>
        <name>Mg(2+)</name>
        <dbReference type="ChEBI" id="CHEBI:18420"/>
        <label>1</label>
        <note>catalytic</note>
    </ligand>
</feature>
<dbReference type="PANTHER" id="PTHR20854">
    <property type="entry name" value="INOSITOL MONOPHOSPHATASE"/>
    <property type="match status" value="1"/>
</dbReference>
<dbReference type="Gene3D" id="3.30.540.10">
    <property type="entry name" value="Fructose-1,6-Bisphosphatase, subunit A, domain 1"/>
    <property type="match status" value="1"/>
</dbReference>
<accession>A0A2T0WBI4</accession>
<dbReference type="OrthoDB" id="9772456at2"/>
<keyword evidence="2 5" id="KW-0479">Metal-binding</keyword>
<evidence type="ECO:0000313" key="6">
    <source>
        <dbReference type="EMBL" id="PRY83884.1"/>
    </source>
</evidence>
<feature type="binding site" evidence="5">
    <location>
        <position position="86"/>
    </location>
    <ligand>
        <name>Mg(2+)</name>
        <dbReference type="ChEBI" id="CHEBI:18420"/>
        <label>1</label>
        <note>catalytic</note>
    </ligand>
</feature>
<evidence type="ECO:0000256" key="4">
    <source>
        <dbReference type="ARBA" id="ARBA00022842"/>
    </source>
</evidence>
<dbReference type="CDD" id="cd01637">
    <property type="entry name" value="IMPase_like"/>
    <property type="match status" value="1"/>
</dbReference>
<sequence length="258" mass="28831">MNLKDRDSLIQKWLVEIKEYIIEQKNTDLNIEEKTADNDLVTRMDKSIEEQLVKKIRETFPEDKIVGEEGYGDDVKDLTGTVWFIDPIDGTLNFVMQQENFAVMIAVYTEGVGQLGYIYDITHDKLYSSTKGDGVRCNGQQLEIPLDLNLSKGLVASSSALMCKDQYPAVRKIGAESLGVRMLGSAGLETIEVAKGNVSAYIASNLKPWDIAPGLLFMEELGMTGTQFDNQPIDLLQNNNIVFATKNAHKDIIDMLEK</sequence>
<dbReference type="FunFam" id="3.30.540.10:FF:000003">
    <property type="entry name" value="Inositol-1-monophosphatase"/>
    <property type="match status" value="1"/>
</dbReference>
<dbReference type="GO" id="GO:0006020">
    <property type="term" value="P:inositol metabolic process"/>
    <property type="evidence" value="ECO:0007669"/>
    <property type="project" value="TreeGrafter"/>
</dbReference>